<comment type="similarity">
    <text evidence="2 10">Belongs to the glucose-1-phosphate thymidylyltransferase family.</text>
</comment>
<comment type="function">
    <text evidence="10">Catalyzes the formation of dTDP-glucose, from dTTP and glucose 1-phosphate, as well as its pyrophosphorolysis.</text>
</comment>
<evidence type="ECO:0000256" key="1">
    <source>
        <dbReference type="ARBA" id="ARBA00001946"/>
    </source>
</evidence>
<dbReference type="SUPFAM" id="SSF53448">
    <property type="entry name" value="Nucleotide-diphospho-sugar transferases"/>
    <property type="match status" value="1"/>
</dbReference>
<dbReference type="EC" id="2.7.7.24" evidence="3 10"/>
<dbReference type="CDD" id="cd02538">
    <property type="entry name" value="G1P_TT_short"/>
    <property type="match status" value="1"/>
</dbReference>
<dbReference type="Pfam" id="PF00483">
    <property type="entry name" value="NTP_transferase"/>
    <property type="match status" value="1"/>
</dbReference>
<comment type="cofactor">
    <cofactor evidence="1">
        <name>Mg(2+)</name>
        <dbReference type="ChEBI" id="CHEBI:18420"/>
    </cofactor>
</comment>
<comment type="caution">
    <text evidence="12">The sequence shown here is derived from an EMBL/GenBank/DDBJ whole genome shotgun (WGS) entry which is preliminary data.</text>
</comment>
<evidence type="ECO:0000256" key="5">
    <source>
        <dbReference type="ARBA" id="ARBA00022679"/>
    </source>
</evidence>
<name>A0ABP9IH96_9ACTN</name>
<dbReference type="InterPro" id="IPR005907">
    <property type="entry name" value="G1P_thy_trans_s"/>
</dbReference>
<evidence type="ECO:0000313" key="12">
    <source>
        <dbReference type="EMBL" id="GAA4997845.1"/>
    </source>
</evidence>
<keyword evidence="7 10" id="KW-0479">Metal-binding</keyword>
<proteinExistence type="inferred from homology"/>
<evidence type="ECO:0000256" key="2">
    <source>
        <dbReference type="ARBA" id="ARBA00010480"/>
    </source>
</evidence>
<dbReference type="InterPro" id="IPR005835">
    <property type="entry name" value="NTP_transferase_dom"/>
</dbReference>
<evidence type="ECO:0000259" key="11">
    <source>
        <dbReference type="Pfam" id="PF00483"/>
    </source>
</evidence>
<dbReference type="Proteomes" id="UP001500610">
    <property type="component" value="Unassembled WGS sequence"/>
</dbReference>
<reference evidence="13" key="1">
    <citation type="journal article" date="2019" name="Int. J. Syst. Evol. Microbiol.">
        <title>The Global Catalogue of Microorganisms (GCM) 10K type strain sequencing project: providing services to taxonomists for standard genome sequencing and annotation.</title>
        <authorList>
            <consortium name="The Broad Institute Genomics Platform"/>
            <consortium name="The Broad Institute Genome Sequencing Center for Infectious Disease"/>
            <person name="Wu L."/>
            <person name="Ma J."/>
        </authorList>
    </citation>
    <scope>NUCLEOTIDE SEQUENCE [LARGE SCALE GENOMIC DNA]</scope>
    <source>
        <strain evidence="13">JCM 17657</strain>
    </source>
</reference>
<evidence type="ECO:0000256" key="8">
    <source>
        <dbReference type="ARBA" id="ARBA00022842"/>
    </source>
</evidence>
<dbReference type="InterPro" id="IPR029044">
    <property type="entry name" value="Nucleotide-diphossugar_trans"/>
</dbReference>
<evidence type="ECO:0000256" key="3">
    <source>
        <dbReference type="ARBA" id="ARBA00012461"/>
    </source>
</evidence>
<sequence>MRGIVLAGGSGTRLRPVTRVASKQLLPVYNKPMIYYPLSVLMHAGIREILIISAPGFLGSYRDLLGDGRWLGLEIAYAEQPSPDGLADALRIGRGFVGDEEIALILGDNIFYSHQLPTMLQRERQRLGGCTLFGYPVADPERYGIAVTDADGTLVSLEEKPEKPRSNLAVTGLYFYDNDAVDLVRELTPSARGELEITDLNALYLKAGRARLVNLGRGSAWFDTGTHDSLLDAATFVQLIEKRQGIRIACIEEVAYRMGFIDAGRLFEVGRRIGVSTEYGRYVIDLANTT</sequence>
<dbReference type="NCBIfam" id="TIGR01207">
    <property type="entry name" value="rmlA"/>
    <property type="match status" value="1"/>
</dbReference>
<gene>
    <name evidence="12" type="primary">rfbA_2</name>
    <name evidence="12" type="ORF">GCM10023257_46090</name>
</gene>
<dbReference type="PANTHER" id="PTHR43532:SF1">
    <property type="entry name" value="GLUCOSE-1-PHOSPHATE THYMIDYLYLTRANSFERASE 1"/>
    <property type="match status" value="1"/>
</dbReference>
<keyword evidence="6 10" id="KW-0548">Nucleotidyltransferase</keyword>
<evidence type="ECO:0000256" key="10">
    <source>
        <dbReference type="RuleBase" id="RU003706"/>
    </source>
</evidence>
<comment type="catalytic activity">
    <reaction evidence="9 10">
        <text>dTTP + alpha-D-glucose 1-phosphate + H(+) = dTDP-alpha-D-glucose + diphosphate</text>
        <dbReference type="Rhea" id="RHEA:15225"/>
        <dbReference type="ChEBI" id="CHEBI:15378"/>
        <dbReference type="ChEBI" id="CHEBI:33019"/>
        <dbReference type="ChEBI" id="CHEBI:37568"/>
        <dbReference type="ChEBI" id="CHEBI:57477"/>
        <dbReference type="ChEBI" id="CHEBI:58601"/>
        <dbReference type="EC" id="2.7.7.24"/>
    </reaction>
</comment>
<dbReference type="EMBL" id="BAABIV010000018">
    <property type="protein sequence ID" value="GAA4997845.1"/>
    <property type="molecule type" value="Genomic_DNA"/>
</dbReference>
<dbReference type="RefSeq" id="WP_226030514.1">
    <property type="nucleotide sequence ID" value="NZ_BAABIV010000018.1"/>
</dbReference>
<dbReference type="Gene3D" id="3.90.550.10">
    <property type="entry name" value="Spore Coat Polysaccharide Biosynthesis Protein SpsA, Chain A"/>
    <property type="match status" value="1"/>
</dbReference>
<accession>A0ABP9IH96</accession>
<organism evidence="12 13">
    <name type="scientific">Streptomyces hyderabadensis</name>
    <dbReference type="NCBI Taxonomy" id="598549"/>
    <lineage>
        <taxon>Bacteria</taxon>
        <taxon>Bacillati</taxon>
        <taxon>Actinomycetota</taxon>
        <taxon>Actinomycetes</taxon>
        <taxon>Kitasatosporales</taxon>
        <taxon>Streptomycetaceae</taxon>
        <taxon>Streptomyces</taxon>
    </lineage>
</organism>
<evidence type="ECO:0000256" key="7">
    <source>
        <dbReference type="ARBA" id="ARBA00022723"/>
    </source>
</evidence>
<keyword evidence="13" id="KW-1185">Reference proteome</keyword>
<feature type="domain" description="Nucleotidyl transferase" evidence="11">
    <location>
        <begin position="3"/>
        <end position="237"/>
    </location>
</feature>
<evidence type="ECO:0000256" key="4">
    <source>
        <dbReference type="ARBA" id="ARBA00017654"/>
    </source>
</evidence>
<evidence type="ECO:0000313" key="13">
    <source>
        <dbReference type="Proteomes" id="UP001500610"/>
    </source>
</evidence>
<protein>
    <recommendedName>
        <fullName evidence="4 10">Glucose-1-phosphate thymidylyltransferase</fullName>
        <ecNumber evidence="3 10">2.7.7.24</ecNumber>
    </recommendedName>
</protein>
<dbReference type="PANTHER" id="PTHR43532">
    <property type="entry name" value="GLUCOSE-1-PHOSPHATE THYMIDYLYLTRANSFERASE"/>
    <property type="match status" value="1"/>
</dbReference>
<evidence type="ECO:0000256" key="6">
    <source>
        <dbReference type="ARBA" id="ARBA00022695"/>
    </source>
</evidence>
<keyword evidence="5 10" id="KW-0808">Transferase</keyword>
<keyword evidence="8 10" id="KW-0460">Magnesium</keyword>
<evidence type="ECO:0000256" key="9">
    <source>
        <dbReference type="ARBA" id="ARBA00049336"/>
    </source>
</evidence>